<feature type="compositionally biased region" description="Low complexity" evidence="2">
    <location>
        <begin position="353"/>
        <end position="362"/>
    </location>
</feature>
<feature type="domain" description="PPE" evidence="3">
    <location>
        <begin position="109"/>
        <end position="172"/>
    </location>
</feature>
<dbReference type="AlphaFoldDB" id="A0A5Q0GZQ4"/>
<feature type="region of interest" description="Disordered" evidence="2">
    <location>
        <begin position="1"/>
        <end position="22"/>
    </location>
</feature>
<evidence type="ECO:0000256" key="2">
    <source>
        <dbReference type="SAM" id="MobiDB-lite"/>
    </source>
</evidence>
<keyword evidence="5" id="KW-1185">Reference proteome</keyword>
<feature type="compositionally biased region" description="Basic and acidic residues" evidence="2">
    <location>
        <begin position="436"/>
        <end position="445"/>
    </location>
</feature>
<organism evidence="4 5">
    <name type="scientific">Saccharothrix syringae</name>
    <name type="common">Nocardiopsis syringae</name>
    <dbReference type="NCBI Taxonomy" id="103733"/>
    <lineage>
        <taxon>Bacteria</taxon>
        <taxon>Bacillati</taxon>
        <taxon>Actinomycetota</taxon>
        <taxon>Actinomycetes</taxon>
        <taxon>Pseudonocardiales</taxon>
        <taxon>Pseudonocardiaceae</taxon>
        <taxon>Saccharothrix</taxon>
    </lineage>
</organism>
<protein>
    <submittedName>
        <fullName evidence="4">PPE domain-containing protein</fullName>
    </submittedName>
</protein>
<dbReference type="KEGG" id="ssyi:EKG83_17720"/>
<accession>A0A5Q0GZQ4</accession>
<name>A0A5Q0GZQ4_SACSY</name>
<gene>
    <name evidence="4" type="ORF">EKG83_17720</name>
</gene>
<feature type="compositionally biased region" description="Basic and acidic residues" evidence="2">
    <location>
        <begin position="655"/>
        <end position="700"/>
    </location>
</feature>
<sequence>MTGPNPLVAQAPAEPGGFFNKGTGDNGWATGISIAESAMDTYNGIKDGNWIQGGLGMVGLAADAAAMAIDPFGTLLSSAAAFLMEHMQPLKDMLDKLAGNPPVIESYSTTWNNVATELGKVAEEYAAAVSSGTQGWTGPAAEAYLANSKQHSDALSGAASAAGTVGTVVGMMGMVVGFVREVVRDLIADLVGKLIAWVLEAVFSLGFGTPVIVAQAVTAISKWAAKIAKIVQDLLDTIKKVSPLLKRLVEVFEKIMKVVGKLAGKATGLDVLSPSSIKHGGFLQTGRTRVDGPGGTPGGSSSPDGGSSTDGGSSSSPDGNPSSSSDRPGTTNTSSTSTPTADPATRPGRSEPGDVPGGAPRPGRGDGPGGSDGDLPRGGGSTPSGPGSHNAPGSPHSPSSPGTPNTPNSPNAPSPSRVDQTTASTAATPEAPSRPRQPDVPHRDPNGTPQGNQPTPSAGPAHTGAPGGNASGSSAPPPGARPGNGGWTGTPGSRGDLGSSTPPARTPDQPRPSSYAPPAGPSHTNPSHAAPGHAGPSPAAPSHTSPSHAGPGNTNPSHSAPGSTGPSHAGPPHANPRPAGPGPSHPNAPHPNTALPHQRGPQGGPFPNTHPGTPHPDTPRPRGGDTPGGHSAPPTRPRPDAPTPHRPSQDGVPGPRRDPDAAPPPRREPQQWTPPHRDPDGAHPDGSPDHTPHHTTDQPHPDQPSIDEAPARHGETTPAGISHHRGDPTMGDLPHRVPHDPRYFTADVHITPDGHARIGNHTYTPEQYGDLLRRHGWDGRTPVRLIGCDAATNDFAHRLSRHTGADVLAPTKPAWTDTHGRVYTSDAHTTPDGTRHPRIPPNGEWHTHHPDGTTTKTSHDGYAPNTPDNHKTDHTTPDDARDRADDGTSNPYERDERFSHQPDRLPDPPDRPQVLEELPIHDRQQFEFDENGLITHYRGQPIEDYLRDVLTDRAKMVQSKITSGEFSRRWAGENVICTSVSVDRRTGKIYESINGPVDSVVRDPHPRLAERVVMPNPHPDAVNGKWPQYDRHPDRAGQVAVDPHTGQPVYTDTPFPDDPLRHAEVKNLNQMLRDRGVPDDVSPEEFRRVLSELRVDNALPHMKKPFPKIAPCCANCCRMVDGVNTKSGYLPYPPGHPRFVELPGD</sequence>
<evidence type="ECO:0000256" key="1">
    <source>
        <dbReference type="ARBA" id="ARBA00010652"/>
    </source>
</evidence>
<dbReference type="Proteomes" id="UP000325787">
    <property type="component" value="Chromosome"/>
</dbReference>
<dbReference type="Pfam" id="PF00823">
    <property type="entry name" value="PPE"/>
    <property type="match status" value="1"/>
</dbReference>
<feature type="compositionally biased region" description="Low complexity" evidence="2">
    <location>
        <begin position="383"/>
        <end position="431"/>
    </location>
</feature>
<dbReference type="RefSeq" id="WP_153278187.1">
    <property type="nucleotide sequence ID" value="NZ_CP034550.1"/>
</dbReference>
<feature type="compositionally biased region" description="Polar residues" evidence="2">
    <location>
        <begin position="447"/>
        <end position="456"/>
    </location>
</feature>
<dbReference type="InterPro" id="IPR038332">
    <property type="entry name" value="PPE_sf"/>
</dbReference>
<feature type="compositionally biased region" description="Gly residues" evidence="2">
    <location>
        <begin position="365"/>
        <end position="382"/>
    </location>
</feature>
<feature type="compositionally biased region" description="Basic and acidic residues" evidence="2">
    <location>
        <begin position="868"/>
        <end position="914"/>
    </location>
</feature>
<evidence type="ECO:0000313" key="5">
    <source>
        <dbReference type="Proteomes" id="UP000325787"/>
    </source>
</evidence>
<evidence type="ECO:0000259" key="3">
    <source>
        <dbReference type="Pfam" id="PF00823"/>
    </source>
</evidence>
<dbReference type="InterPro" id="IPR000030">
    <property type="entry name" value="PPE_dom"/>
</dbReference>
<dbReference type="Gene3D" id="1.20.1260.20">
    <property type="entry name" value="PPE superfamily"/>
    <property type="match status" value="1"/>
</dbReference>
<proteinExistence type="inferred from homology"/>
<feature type="region of interest" description="Disordered" evidence="2">
    <location>
        <begin position="277"/>
        <end position="735"/>
    </location>
</feature>
<feature type="compositionally biased region" description="Pro residues" evidence="2">
    <location>
        <begin position="573"/>
        <end position="589"/>
    </location>
</feature>
<comment type="similarity">
    <text evidence="1">Belongs to the mycobacterial PPE family.</text>
</comment>
<dbReference type="SUPFAM" id="SSF140459">
    <property type="entry name" value="PE/PPE dimer-like"/>
    <property type="match status" value="1"/>
</dbReference>
<feature type="region of interest" description="Disordered" evidence="2">
    <location>
        <begin position="810"/>
        <end position="914"/>
    </location>
</feature>
<feature type="compositionally biased region" description="Polar residues" evidence="2">
    <location>
        <begin position="553"/>
        <end position="566"/>
    </location>
</feature>
<feature type="compositionally biased region" description="Low complexity" evidence="2">
    <location>
        <begin position="526"/>
        <end position="552"/>
    </location>
</feature>
<feature type="compositionally biased region" description="Low complexity" evidence="2">
    <location>
        <begin position="299"/>
        <end position="345"/>
    </location>
</feature>
<reference evidence="5" key="1">
    <citation type="journal article" date="2021" name="Curr. Microbiol.">
        <title>Complete genome of nocamycin-producing strain Saccharothrix syringae NRRL B-16468 reveals the biosynthetic potential for secondary metabolites.</title>
        <authorList>
            <person name="Mo X."/>
            <person name="Yang S."/>
        </authorList>
    </citation>
    <scope>NUCLEOTIDE SEQUENCE [LARGE SCALE GENOMIC DNA]</scope>
    <source>
        <strain evidence="5">ATCC 51364 / DSM 43886 / JCM 6844 / KCTC 9398 / NBRC 14523 / NRRL B-16468 / INA 2240</strain>
    </source>
</reference>
<evidence type="ECO:0000313" key="4">
    <source>
        <dbReference type="EMBL" id="QFZ19044.1"/>
    </source>
</evidence>
<dbReference type="EMBL" id="CP034550">
    <property type="protein sequence ID" value="QFZ19044.1"/>
    <property type="molecule type" value="Genomic_DNA"/>
</dbReference>
<feature type="compositionally biased region" description="Pro residues" evidence="2">
    <location>
        <begin position="634"/>
        <end position="645"/>
    </location>
</feature>